<reference evidence="1 2" key="1">
    <citation type="submission" date="2023-03" db="EMBL/GenBank/DDBJ databases">
        <title>Genome insight into feeding habits of ladybird beetles.</title>
        <authorList>
            <person name="Li H.-S."/>
            <person name="Huang Y.-H."/>
            <person name="Pang H."/>
        </authorList>
    </citation>
    <scope>NUCLEOTIDE SEQUENCE [LARGE SCALE GENOMIC DNA]</scope>
    <source>
        <strain evidence="1">SYSU_2023b</strain>
        <tissue evidence="1">Whole body</tissue>
    </source>
</reference>
<protein>
    <recommendedName>
        <fullName evidence="3">Reverse transcriptase domain-containing protein</fullName>
    </recommendedName>
</protein>
<keyword evidence="2" id="KW-1185">Reference proteome</keyword>
<comment type="caution">
    <text evidence="1">The sequence shown here is derived from an EMBL/GenBank/DDBJ whole genome shotgun (WGS) entry which is preliminary data.</text>
</comment>
<sequence length="131" mass="15117">MFADDLKLYHEIRSEDNCVQLQLAIDHVASWCEGNYLSLNVSKCNVVSFRRKRDRIECDYSVGGQVPSRSDKVRDLGVVFDQQLFFVPHITQLISSGSKIYGFVIRNGKYFNNSSTIIFILFNTLMIRVRT</sequence>
<name>A0AAW1V0A0_9CUCU</name>
<proteinExistence type="predicted"/>
<dbReference type="Proteomes" id="UP001431783">
    <property type="component" value="Unassembled WGS sequence"/>
</dbReference>
<dbReference type="EMBL" id="JARQZJ010000101">
    <property type="protein sequence ID" value="KAK9886566.1"/>
    <property type="molecule type" value="Genomic_DNA"/>
</dbReference>
<dbReference type="AlphaFoldDB" id="A0AAW1V0A0"/>
<dbReference type="PRINTS" id="PR01345">
    <property type="entry name" value="CERVTRCPTASE"/>
</dbReference>
<gene>
    <name evidence="1" type="ORF">WA026_017493</name>
</gene>
<dbReference type="PANTHER" id="PTHR33332">
    <property type="entry name" value="REVERSE TRANSCRIPTASE DOMAIN-CONTAINING PROTEIN"/>
    <property type="match status" value="1"/>
</dbReference>
<accession>A0AAW1V0A0</accession>
<evidence type="ECO:0000313" key="2">
    <source>
        <dbReference type="Proteomes" id="UP001431783"/>
    </source>
</evidence>
<organism evidence="1 2">
    <name type="scientific">Henosepilachna vigintioctopunctata</name>
    <dbReference type="NCBI Taxonomy" id="420089"/>
    <lineage>
        <taxon>Eukaryota</taxon>
        <taxon>Metazoa</taxon>
        <taxon>Ecdysozoa</taxon>
        <taxon>Arthropoda</taxon>
        <taxon>Hexapoda</taxon>
        <taxon>Insecta</taxon>
        <taxon>Pterygota</taxon>
        <taxon>Neoptera</taxon>
        <taxon>Endopterygota</taxon>
        <taxon>Coleoptera</taxon>
        <taxon>Polyphaga</taxon>
        <taxon>Cucujiformia</taxon>
        <taxon>Coccinelloidea</taxon>
        <taxon>Coccinellidae</taxon>
        <taxon>Epilachninae</taxon>
        <taxon>Epilachnini</taxon>
        <taxon>Henosepilachna</taxon>
    </lineage>
</organism>
<evidence type="ECO:0008006" key="3">
    <source>
        <dbReference type="Google" id="ProtNLM"/>
    </source>
</evidence>
<evidence type="ECO:0000313" key="1">
    <source>
        <dbReference type="EMBL" id="KAK9886566.1"/>
    </source>
</evidence>